<name>A0ABW5E288_9BACT</name>
<protein>
    <submittedName>
        <fullName evidence="3">Sialate O-acetylesterase</fullName>
    </submittedName>
</protein>
<dbReference type="InterPro" id="IPR052940">
    <property type="entry name" value="Carb_Esterase_6"/>
</dbReference>
<dbReference type="RefSeq" id="WP_377094661.1">
    <property type="nucleotide sequence ID" value="NZ_JBHSJM010000001.1"/>
</dbReference>
<feature type="domain" description="Sialate O-acetylesterase" evidence="2">
    <location>
        <begin position="95"/>
        <end position="234"/>
    </location>
</feature>
<gene>
    <name evidence="3" type="ORF">ACFSQZ_09525</name>
</gene>
<keyword evidence="4" id="KW-1185">Reference proteome</keyword>
<proteinExistence type="predicted"/>
<sequence length="241" mass="27546">MKTSIVTLLFCCSVLISQSAPRPRHLFIFAGENNMESLKPERTVIPPLVDLDKDLKKVDLLWMRMARRTMAMHDVDSDWTDSDGNEKASYGSGYSKTQAKEYERLLETARDTARKKECDTIVLFWMQGESDAQKGWGDQYAASFQRFVKQLEADMELGKLDVVLVRLSDHGLQEKWQKKYPDWAKVRAAQEKLVHANKGWILIDTDDLNGKQNKLQFDKKGIETLGERYAEAALKLVGAVN</sequence>
<dbReference type="InterPro" id="IPR036514">
    <property type="entry name" value="SGNH_hydro_sf"/>
</dbReference>
<reference evidence="4" key="1">
    <citation type="journal article" date="2019" name="Int. J. Syst. Evol. Microbiol.">
        <title>The Global Catalogue of Microorganisms (GCM) 10K type strain sequencing project: providing services to taxonomists for standard genome sequencing and annotation.</title>
        <authorList>
            <consortium name="The Broad Institute Genomics Platform"/>
            <consortium name="The Broad Institute Genome Sequencing Center for Infectious Disease"/>
            <person name="Wu L."/>
            <person name="Ma J."/>
        </authorList>
    </citation>
    <scope>NUCLEOTIDE SEQUENCE [LARGE SCALE GENOMIC DNA]</scope>
    <source>
        <strain evidence="4">JCM 16545</strain>
    </source>
</reference>
<evidence type="ECO:0000256" key="1">
    <source>
        <dbReference type="ARBA" id="ARBA00022801"/>
    </source>
</evidence>
<evidence type="ECO:0000313" key="4">
    <source>
        <dbReference type="Proteomes" id="UP001597297"/>
    </source>
</evidence>
<evidence type="ECO:0000259" key="2">
    <source>
        <dbReference type="Pfam" id="PF03629"/>
    </source>
</evidence>
<keyword evidence="1" id="KW-0378">Hydrolase</keyword>
<accession>A0ABW5E288</accession>
<dbReference type="Pfam" id="PF03629">
    <property type="entry name" value="SASA"/>
    <property type="match status" value="1"/>
</dbReference>
<evidence type="ECO:0000313" key="3">
    <source>
        <dbReference type="EMBL" id="MFD2276706.1"/>
    </source>
</evidence>
<dbReference type="SUPFAM" id="SSF52266">
    <property type="entry name" value="SGNH hydrolase"/>
    <property type="match status" value="1"/>
</dbReference>
<organism evidence="3 4">
    <name type="scientific">Rubritalea spongiae</name>
    <dbReference type="NCBI Taxonomy" id="430797"/>
    <lineage>
        <taxon>Bacteria</taxon>
        <taxon>Pseudomonadati</taxon>
        <taxon>Verrucomicrobiota</taxon>
        <taxon>Verrucomicrobiia</taxon>
        <taxon>Verrucomicrobiales</taxon>
        <taxon>Rubritaleaceae</taxon>
        <taxon>Rubritalea</taxon>
    </lineage>
</organism>
<dbReference type="EMBL" id="JBHUJC010000026">
    <property type="protein sequence ID" value="MFD2276706.1"/>
    <property type="molecule type" value="Genomic_DNA"/>
</dbReference>
<dbReference type="PANTHER" id="PTHR31988">
    <property type="entry name" value="ESTERASE, PUTATIVE (DUF303)-RELATED"/>
    <property type="match status" value="1"/>
</dbReference>
<dbReference type="Gene3D" id="3.40.50.1110">
    <property type="entry name" value="SGNH hydrolase"/>
    <property type="match status" value="1"/>
</dbReference>
<dbReference type="InterPro" id="IPR005181">
    <property type="entry name" value="SASA"/>
</dbReference>
<dbReference type="Proteomes" id="UP001597297">
    <property type="component" value="Unassembled WGS sequence"/>
</dbReference>
<dbReference type="PANTHER" id="PTHR31988:SF19">
    <property type="entry name" value="9-O-ACETYL-N-ACETYLNEURAMINIC ACID DEACETYLASE-RELATED"/>
    <property type="match status" value="1"/>
</dbReference>
<comment type="caution">
    <text evidence="3">The sequence shown here is derived from an EMBL/GenBank/DDBJ whole genome shotgun (WGS) entry which is preliminary data.</text>
</comment>